<reference evidence="1" key="1">
    <citation type="submission" date="2023-04" db="EMBL/GenBank/DDBJ databases">
        <title>Draft Genome sequencing of Naganishia species isolated from polar environments using Oxford Nanopore Technology.</title>
        <authorList>
            <person name="Leo P."/>
            <person name="Venkateswaran K."/>
        </authorList>
    </citation>
    <scope>NUCLEOTIDE SEQUENCE</scope>
    <source>
        <strain evidence="1">MNA-CCFEE 5261</strain>
    </source>
</reference>
<sequence>MFPTSPVLEAITKACLADAYPGIPPATNIIKSLLVRRGPLKAQQLYDLGLKEFPTETVRNPLPGQPDQVYLPDGSVRMRKAANVRGGKTPWKPMPTAPHPDHPFQSMNYFKQHLLEPLEVRGLVQKKQVLAPLKSGVDKAAAVAHALKITRRRQREKAEELGLGSGFRLTKQDIKNWEAKVYSLPVERVQPETMKKEWVYTLEAPGVKEEELQKLVQAETALCSSPTSTTTNPDIVPPNVELDATTVAELDPEPDYPAAKAAEYRSIISHPRVAARWDAAVQAEEAAFKLEQMNKRAIEERRAARREMWQAAKKNLRHKEQRELNWLKERQGTDQKVDKILRLKLAPPDERQKMIERERFENATKRLADLRKSFGLKTLVSLKPPPLPQRAESTPTSSQPEAQA</sequence>
<comment type="caution">
    <text evidence="1">The sequence shown here is derived from an EMBL/GenBank/DDBJ whole genome shotgun (WGS) entry which is preliminary data.</text>
</comment>
<keyword evidence="2" id="KW-1185">Reference proteome</keyword>
<name>A0ACC2WIV3_9TREE</name>
<dbReference type="Proteomes" id="UP001241377">
    <property type="component" value="Unassembled WGS sequence"/>
</dbReference>
<organism evidence="1 2">
    <name type="scientific">Naganishia cerealis</name>
    <dbReference type="NCBI Taxonomy" id="610337"/>
    <lineage>
        <taxon>Eukaryota</taxon>
        <taxon>Fungi</taxon>
        <taxon>Dikarya</taxon>
        <taxon>Basidiomycota</taxon>
        <taxon>Agaricomycotina</taxon>
        <taxon>Tremellomycetes</taxon>
        <taxon>Filobasidiales</taxon>
        <taxon>Filobasidiaceae</taxon>
        <taxon>Naganishia</taxon>
    </lineage>
</organism>
<evidence type="ECO:0000313" key="1">
    <source>
        <dbReference type="EMBL" id="KAJ9110492.1"/>
    </source>
</evidence>
<dbReference type="EMBL" id="JASBWR010000012">
    <property type="protein sequence ID" value="KAJ9110492.1"/>
    <property type="molecule type" value="Genomic_DNA"/>
</dbReference>
<proteinExistence type="predicted"/>
<gene>
    <name evidence="1" type="ORF">QFC19_001618</name>
</gene>
<protein>
    <submittedName>
        <fullName evidence="1">Uncharacterized protein</fullName>
    </submittedName>
</protein>
<evidence type="ECO:0000313" key="2">
    <source>
        <dbReference type="Proteomes" id="UP001241377"/>
    </source>
</evidence>
<accession>A0ACC2WIV3</accession>